<evidence type="ECO:0000313" key="1">
    <source>
        <dbReference type="EMBL" id="EFH62175.1"/>
    </source>
</evidence>
<organism evidence="2">
    <name type="scientific">Arabidopsis lyrata subsp. lyrata</name>
    <name type="common">Lyre-leaved rock-cress</name>
    <dbReference type="NCBI Taxonomy" id="81972"/>
    <lineage>
        <taxon>Eukaryota</taxon>
        <taxon>Viridiplantae</taxon>
        <taxon>Streptophyta</taxon>
        <taxon>Embryophyta</taxon>
        <taxon>Tracheophyta</taxon>
        <taxon>Spermatophyta</taxon>
        <taxon>Magnoliopsida</taxon>
        <taxon>eudicotyledons</taxon>
        <taxon>Gunneridae</taxon>
        <taxon>Pentapetalae</taxon>
        <taxon>rosids</taxon>
        <taxon>malvids</taxon>
        <taxon>Brassicales</taxon>
        <taxon>Brassicaceae</taxon>
        <taxon>Camelineae</taxon>
        <taxon>Arabidopsis</taxon>
    </lineage>
</organism>
<evidence type="ECO:0000313" key="2">
    <source>
        <dbReference type="Proteomes" id="UP000008694"/>
    </source>
</evidence>
<proteinExistence type="predicted"/>
<keyword evidence="2" id="KW-1185">Reference proteome</keyword>
<name>D7L1T0_ARALL</name>
<protein>
    <submittedName>
        <fullName evidence="1">Expressed protein</fullName>
    </submittedName>
</protein>
<sequence length="71" mass="8709">MQSDENWRRRATRIRDAERRESEMQSVENRRWRATAKNWRWRTKTKNFDLGNSEKGVISHEYALKLICEII</sequence>
<reference evidence="2" key="1">
    <citation type="journal article" date="2011" name="Nat. Genet.">
        <title>The Arabidopsis lyrata genome sequence and the basis of rapid genome size change.</title>
        <authorList>
            <person name="Hu T.T."/>
            <person name="Pattyn P."/>
            <person name="Bakker E.G."/>
            <person name="Cao J."/>
            <person name="Cheng J.-F."/>
            <person name="Clark R.M."/>
            <person name="Fahlgren N."/>
            <person name="Fawcett J.A."/>
            <person name="Grimwood J."/>
            <person name="Gundlach H."/>
            <person name="Haberer G."/>
            <person name="Hollister J.D."/>
            <person name="Ossowski S."/>
            <person name="Ottilar R.P."/>
            <person name="Salamov A.A."/>
            <person name="Schneeberger K."/>
            <person name="Spannagl M."/>
            <person name="Wang X."/>
            <person name="Yang L."/>
            <person name="Nasrallah M.E."/>
            <person name="Bergelson J."/>
            <person name="Carrington J.C."/>
            <person name="Gaut B.S."/>
            <person name="Schmutz J."/>
            <person name="Mayer K.F.X."/>
            <person name="Van de Peer Y."/>
            <person name="Grigoriev I.V."/>
            <person name="Nordborg M."/>
            <person name="Weigel D."/>
            <person name="Guo Y.-L."/>
        </authorList>
    </citation>
    <scope>NUCLEOTIDE SEQUENCE [LARGE SCALE GENOMIC DNA]</scope>
    <source>
        <strain evidence="2">cv. MN47</strain>
    </source>
</reference>
<gene>
    <name evidence="1" type="ORF">ARALYDRAFT_899650</name>
</gene>
<dbReference type="Proteomes" id="UP000008694">
    <property type="component" value="Unassembled WGS sequence"/>
</dbReference>
<dbReference type="AlphaFoldDB" id="D7L1T0"/>
<dbReference type="HOGENOM" id="CLU_2743468_0_0_1"/>
<accession>D7L1T0</accession>
<dbReference type="Gramene" id="scaffold_303620.1">
    <property type="protein sequence ID" value="scaffold_303620.1"/>
    <property type="gene ID" value="scaffold_303620.1"/>
</dbReference>
<dbReference type="EMBL" id="GL348715">
    <property type="protein sequence ID" value="EFH62175.1"/>
    <property type="molecule type" value="Genomic_DNA"/>
</dbReference>